<dbReference type="OMA" id="FATIKKY"/>
<dbReference type="EMBL" id="GL984303">
    <property type="protein sequence ID" value="EGR27951.1"/>
    <property type="molecule type" value="Genomic_DNA"/>
</dbReference>
<evidence type="ECO:0000256" key="7">
    <source>
        <dbReference type="RuleBase" id="RU000501"/>
    </source>
</evidence>
<evidence type="ECO:0000313" key="8">
    <source>
        <dbReference type="EMBL" id="EGR27951.1"/>
    </source>
</evidence>
<comment type="pathway">
    <text evidence="1 7">Carbohydrate degradation; pentose phosphate pathway; D-glyceraldehyde 3-phosphate and beta-D-fructose 6-phosphate from D-ribose 5-phosphate and D-xylulose 5-phosphate (non-oxidative stage): step 2/3.</text>
</comment>
<evidence type="ECO:0000256" key="2">
    <source>
        <dbReference type="ARBA" id="ARBA00008012"/>
    </source>
</evidence>
<dbReference type="CDD" id="cd00957">
    <property type="entry name" value="Transaldolase_TalAB"/>
    <property type="match status" value="1"/>
</dbReference>
<evidence type="ECO:0000256" key="5">
    <source>
        <dbReference type="ARBA" id="ARBA00023126"/>
    </source>
</evidence>
<gene>
    <name evidence="8" type="ORF">IMG5_185340</name>
</gene>
<dbReference type="PANTHER" id="PTHR10683">
    <property type="entry name" value="TRANSALDOLASE"/>
    <property type="match status" value="1"/>
</dbReference>
<dbReference type="GO" id="GO:0009052">
    <property type="term" value="P:pentose-phosphate shunt, non-oxidative branch"/>
    <property type="evidence" value="ECO:0007669"/>
    <property type="project" value="TreeGrafter"/>
</dbReference>
<keyword evidence="4 7" id="KW-0808">Transferase</keyword>
<evidence type="ECO:0000313" key="9">
    <source>
        <dbReference type="Proteomes" id="UP000008983"/>
    </source>
</evidence>
<dbReference type="GO" id="GO:0004801">
    <property type="term" value="F:transaldolase activity"/>
    <property type="evidence" value="ECO:0007669"/>
    <property type="project" value="UniProtKB-EC"/>
</dbReference>
<sequence>MSKQNTPQKLNGQSPCKKMKLNDSDALVQLKQYTTVVADTGDFKEIAQYSPEDATTNPSLILQAANKPEYEKLIDDAINWSKQNYNRFFAPAQARSSIRKGKKKEETKGNEQAEEFDFGKLSVEKQGQFLSFVADVVCVNFGKEILKLVPGVVSTEVDARLSFDKQGNINRAKNIIKLYEEFGISKDRILIKIASTWEGIKAAEALRKDKIKCNLTLLFSFAQAVACAEAQVALISPFVGRILDWHRSKNPDQNFSDERDPGVISVQKIYNYYKKFDYKTIVMVKIYVFCFFLNNKKGGFFQKHQ</sequence>
<dbReference type="InterPro" id="IPR018225">
    <property type="entry name" value="Transaldolase_AS"/>
</dbReference>
<organism evidence="8 9">
    <name type="scientific">Ichthyophthirius multifiliis</name>
    <name type="common">White spot disease agent</name>
    <name type="synonym">Ich</name>
    <dbReference type="NCBI Taxonomy" id="5932"/>
    <lineage>
        <taxon>Eukaryota</taxon>
        <taxon>Sar</taxon>
        <taxon>Alveolata</taxon>
        <taxon>Ciliophora</taxon>
        <taxon>Intramacronucleata</taxon>
        <taxon>Oligohymenophorea</taxon>
        <taxon>Hymenostomatida</taxon>
        <taxon>Ophryoglenina</taxon>
        <taxon>Ichthyophthirius</taxon>
    </lineage>
</organism>
<dbReference type="InParanoid" id="G0R3G2"/>
<keyword evidence="9" id="KW-1185">Reference proteome</keyword>
<dbReference type="GeneID" id="14904037"/>
<dbReference type="GO" id="GO:0005975">
    <property type="term" value="P:carbohydrate metabolic process"/>
    <property type="evidence" value="ECO:0007669"/>
    <property type="project" value="InterPro"/>
</dbReference>
<dbReference type="Pfam" id="PF00923">
    <property type="entry name" value="TAL_FSA"/>
    <property type="match status" value="1"/>
</dbReference>
<dbReference type="PROSITE" id="PS01054">
    <property type="entry name" value="TRANSALDOLASE_1"/>
    <property type="match status" value="1"/>
</dbReference>
<evidence type="ECO:0000256" key="1">
    <source>
        <dbReference type="ARBA" id="ARBA00004857"/>
    </source>
</evidence>
<accession>G0R3G2</accession>
<comment type="similarity">
    <text evidence="2">Belongs to the transaldolase family. Type 1 subfamily.</text>
</comment>
<dbReference type="OrthoDB" id="2015515at2759"/>
<dbReference type="RefSeq" id="XP_004027296.1">
    <property type="nucleotide sequence ID" value="XM_004027247.1"/>
</dbReference>
<dbReference type="STRING" id="857967.G0R3G2"/>
<proteinExistence type="inferred from homology"/>
<dbReference type="PANTHER" id="PTHR10683:SF18">
    <property type="entry name" value="TRANSALDOLASE"/>
    <property type="match status" value="1"/>
</dbReference>
<evidence type="ECO:0000256" key="4">
    <source>
        <dbReference type="ARBA" id="ARBA00022679"/>
    </source>
</evidence>
<keyword evidence="5 7" id="KW-0570">Pentose shunt</keyword>
<keyword evidence="6" id="KW-0704">Schiff base</keyword>
<dbReference type="GO" id="GO:0005737">
    <property type="term" value="C:cytoplasm"/>
    <property type="evidence" value="ECO:0007669"/>
    <property type="project" value="InterPro"/>
</dbReference>
<dbReference type="Gene3D" id="3.20.20.70">
    <property type="entry name" value="Aldolase class I"/>
    <property type="match status" value="1"/>
</dbReference>
<name>G0R3G2_ICHMU</name>
<dbReference type="InterPro" id="IPR013785">
    <property type="entry name" value="Aldolase_TIM"/>
</dbReference>
<dbReference type="PROSITE" id="PS00958">
    <property type="entry name" value="TRANSALDOLASE_2"/>
    <property type="match status" value="1"/>
</dbReference>
<dbReference type="InterPro" id="IPR001585">
    <property type="entry name" value="TAL/FSA"/>
</dbReference>
<dbReference type="SUPFAM" id="SSF51569">
    <property type="entry name" value="Aldolase"/>
    <property type="match status" value="1"/>
</dbReference>
<reference evidence="8 9" key="1">
    <citation type="submission" date="2011-07" db="EMBL/GenBank/DDBJ databases">
        <authorList>
            <person name="Coyne R."/>
            <person name="Brami D."/>
            <person name="Johnson J."/>
            <person name="Hostetler J."/>
            <person name="Hannick L."/>
            <person name="Clark T."/>
            <person name="Cassidy-Hanley D."/>
            <person name="Inman J."/>
        </authorList>
    </citation>
    <scope>NUCLEOTIDE SEQUENCE [LARGE SCALE GENOMIC DNA]</scope>
    <source>
        <strain evidence="8 9">G5</strain>
    </source>
</reference>
<dbReference type="EC" id="2.2.1.2" evidence="3 7"/>
<dbReference type="InterPro" id="IPR004730">
    <property type="entry name" value="Transaldolase_1"/>
</dbReference>
<evidence type="ECO:0000256" key="6">
    <source>
        <dbReference type="ARBA" id="ARBA00023270"/>
    </source>
</evidence>
<comment type="catalytic activity">
    <reaction evidence="7">
        <text>D-sedoheptulose 7-phosphate + D-glyceraldehyde 3-phosphate = D-erythrose 4-phosphate + beta-D-fructose 6-phosphate</text>
        <dbReference type="Rhea" id="RHEA:17053"/>
        <dbReference type="ChEBI" id="CHEBI:16897"/>
        <dbReference type="ChEBI" id="CHEBI:57483"/>
        <dbReference type="ChEBI" id="CHEBI:57634"/>
        <dbReference type="ChEBI" id="CHEBI:59776"/>
        <dbReference type="EC" id="2.2.1.2"/>
    </reaction>
</comment>
<dbReference type="UniPathway" id="UPA00115">
    <property type="reaction ID" value="UER00414"/>
</dbReference>
<evidence type="ECO:0000256" key="3">
    <source>
        <dbReference type="ARBA" id="ARBA00013151"/>
    </source>
</evidence>
<comment type="function">
    <text evidence="7">Catalyzes the rate-limiting step of the non-oxidative phase in the pentose phosphate pathway. Catalyzes the reversible conversion of sedheptulose-7-phosphate and D-glyceraldehyde 3-phosphate into erythrose-4-phosphate and beta-D-fructose 6-phosphate.</text>
</comment>
<protein>
    <recommendedName>
        <fullName evidence="3 7">Transaldolase</fullName>
        <ecNumber evidence="3 7">2.2.1.2</ecNumber>
    </recommendedName>
</protein>
<dbReference type="AlphaFoldDB" id="G0R3G2"/>
<dbReference type="eggNOG" id="KOG2772">
    <property type="taxonomic scope" value="Eukaryota"/>
</dbReference>
<dbReference type="Proteomes" id="UP000008983">
    <property type="component" value="Unassembled WGS sequence"/>
</dbReference>